<dbReference type="InterPro" id="IPR006059">
    <property type="entry name" value="SBP"/>
</dbReference>
<dbReference type="Pfam" id="PF13416">
    <property type="entry name" value="SBP_bac_8"/>
    <property type="match status" value="1"/>
</dbReference>
<dbReference type="Gene3D" id="3.40.190.10">
    <property type="entry name" value="Periplasmic binding protein-like II"/>
    <property type="match status" value="2"/>
</dbReference>
<dbReference type="GO" id="GO:0015888">
    <property type="term" value="P:thiamine transport"/>
    <property type="evidence" value="ECO:0007669"/>
    <property type="project" value="TreeGrafter"/>
</dbReference>
<dbReference type="GO" id="GO:0030288">
    <property type="term" value="C:outer membrane-bounded periplasmic space"/>
    <property type="evidence" value="ECO:0007669"/>
    <property type="project" value="TreeGrafter"/>
</dbReference>
<dbReference type="OrthoDB" id="9815444at2"/>
<dbReference type="EMBL" id="VUKA01000005">
    <property type="protein sequence ID" value="KAA2212941.1"/>
    <property type="molecule type" value="Genomic_DNA"/>
</dbReference>
<evidence type="ECO:0000256" key="6">
    <source>
        <dbReference type="SAM" id="SignalP"/>
    </source>
</evidence>
<evidence type="ECO:0000256" key="2">
    <source>
        <dbReference type="ARBA" id="ARBA00008520"/>
    </source>
</evidence>
<keyword evidence="4 6" id="KW-0732">Signal</keyword>
<comment type="caution">
    <text evidence="7">The sequence shown here is derived from an EMBL/GenBank/DDBJ whole genome shotgun (WGS) entry which is preliminary data.</text>
</comment>
<dbReference type="AlphaFoldDB" id="A0A5B2TEP0"/>
<dbReference type="PANTHER" id="PTHR30006">
    <property type="entry name" value="THIAMINE-BINDING PERIPLASMIC PROTEIN-RELATED"/>
    <property type="match status" value="1"/>
</dbReference>
<dbReference type="PROSITE" id="PS51318">
    <property type="entry name" value="TAT"/>
    <property type="match status" value="1"/>
</dbReference>
<comment type="similarity">
    <text evidence="2">Belongs to the bacterial solute-binding protein 1 family.</text>
</comment>
<evidence type="ECO:0000313" key="7">
    <source>
        <dbReference type="EMBL" id="KAA2212941.1"/>
    </source>
</evidence>
<accession>A0A5B2TEP0</accession>
<keyword evidence="5" id="KW-0574">Periplasm</keyword>
<dbReference type="SUPFAM" id="SSF53850">
    <property type="entry name" value="Periplasmic binding protein-like II"/>
    <property type="match status" value="1"/>
</dbReference>
<sequence length="358" mass="40145">MRNDRLTLSPSRRRFLMLGGAALAAPYVIAGPARAAGQVIVRTPGGAYDDIMRRHVYEPFTKETGITVMPVAATVSKLLAMFRANNVELDLIDTGDGPLVTLGRMGALAPIDYGSWKWSKPEDVGADYRHDTRVANFVYSTVLAYNKTRFPEGQHPRSWADFWDAGKFPGPRMLADMASGQPDLEIALLADGVPRDKIYPIDIDRAFKSLSRIRPQIRKFWDTGALSAQMLSDQEVVMGSIWNGRLQTLIDKGAPLGFDWNENMIQVQALSVFKGSPNQANAQKLIDFMMQPEVQAKYSMDLQYGPTNQKAFGHVPAEHLTRMPGGPNSKQIGFMRDVSWWESNRERVNRQWSRWILG</sequence>
<dbReference type="GO" id="GO:0030975">
    <property type="term" value="F:thiamine binding"/>
    <property type="evidence" value="ECO:0007669"/>
    <property type="project" value="TreeGrafter"/>
</dbReference>
<evidence type="ECO:0000256" key="5">
    <source>
        <dbReference type="ARBA" id="ARBA00022764"/>
    </source>
</evidence>
<evidence type="ECO:0000313" key="8">
    <source>
        <dbReference type="Proteomes" id="UP000322110"/>
    </source>
</evidence>
<dbReference type="GO" id="GO:0030976">
    <property type="term" value="F:thiamine pyrophosphate binding"/>
    <property type="evidence" value="ECO:0007669"/>
    <property type="project" value="TreeGrafter"/>
</dbReference>
<feature type="chain" id="PRO_5022909895" evidence="6">
    <location>
        <begin position="36"/>
        <end position="358"/>
    </location>
</feature>
<organism evidence="7 8">
    <name type="scientific">Teichococcus oryzae</name>
    <dbReference type="NCBI Taxonomy" id="1608942"/>
    <lineage>
        <taxon>Bacteria</taxon>
        <taxon>Pseudomonadati</taxon>
        <taxon>Pseudomonadota</taxon>
        <taxon>Alphaproteobacteria</taxon>
        <taxon>Acetobacterales</taxon>
        <taxon>Roseomonadaceae</taxon>
        <taxon>Roseomonas</taxon>
    </lineage>
</organism>
<dbReference type="InterPro" id="IPR006311">
    <property type="entry name" value="TAT_signal"/>
</dbReference>
<keyword evidence="3" id="KW-0813">Transport</keyword>
<keyword evidence="8" id="KW-1185">Reference proteome</keyword>
<dbReference type="Proteomes" id="UP000322110">
    <property type="component" value="Unassembled WGS sequence"/>
</dbReference>
<protein>
    <submittedName>
        <fullName evidence="7">ABC transporter substrate-binding protein</fullName>
    </submittedName>
</protein>
<evidence type="ECO:0000256" key="1">
    <source>
        <dbReference type="ARBA" id="ARBA00004418"/>
    </source>
</evidence>
<evidence type="ECO:0000256" key="4">
    <source>
        <dbReference type="ARBA" id="ARBA00022729"/>
    </source>
</evidence>
<proteinExistence type="inferred from homology"/>
<comment type="subcellular location">
    <subcellularLocation>
        <location evidence="1">Periplasm</location>
    </subcellularLocation>
</comment>
<evidence type="ECO:0000256" key="3">
    <source>
        <dbReference type="ARBA" id="ARBA00022448"/>
    </source>
</evidence>
<dbReference type="RefSeq" id="WP_149812557.1">
    <property type="nucleotide sequence ID" value="NZ_VUKA01000005.1"/>
</dbReference>
<dbReference type="PANTHER" id="PTHR30006:SF3">
    <property type="entry name" value="THIAMINE-BINDING PERIPLASMIC PROTEIN"/>
    <property type="match status" value="1"/>
</dbReference>
<feature type="signal peptide" evidence="6">
    <location>
        <begin position="1"/>
        <end position="35"/>
    </location>
</feature>
<gene>
    <name evidence="7" type="ORF">F0Q34_12505</name>
</gene>
<name>A0A5B2TEP0_9PROT</name>
<dbReference type="CDD" id="cd13589">
    <property type="entry name" value="PBP2_polyamine_RpCGA009"/>
    <property type="match status" value="1"/>
</dbReference>
<reference evidence="7 8" key="1">
    <citation type="journal article" date="2015" name="Int. J. Syst. Evol. Microbiol.">
        <title>Roseomonas oryzae sp. nov., isolated from paddy rhizosphere soil.</title>
        <authorList>
            <person name="Ramaprasad E.V."/>
            <person name="Sasikala Ch."/>
            <person name="Ramana Ch.V."/>
        </authorList>
    </citation>
    <scope>NUCLEOTIDE SEQUENCE [LARGE SCALE GENOMIC DNA]</scope>
    <source>
        <strain evidence="7 8">KCTC 42542</strain>
    </source>
</reference>